<comment type="caution">
    <text evidence="1">The sequence shown here is derived from an EMBL/GenBank/DDBJ whole genome shotgun (WGS) entry which is preliminary data.</text>
</comment>
<dbReference type="EMBL" id="MU971413">
    <property type="protein sequence ID" value="KAK9235522.1"/>
    <property type="molecule type" value="Genomic_DNA"/>
</dbReference>
<evidence type="ECO:0000313" key="1">
    <source>
        <dbReference type="EMBL" id="KAK9235522.1"/>
    </source>
</evidence>
<accession>A0ACC3SXL2</accession>
<gene>
    <name evidence="1" type="ORF">V1525DRAFT_381447</name>
</gene>
<reference evidence="2" key="1">
    <citation type="journal article" date="2024" name="Front. Bioeng. Biotechnol.">
        <title>Genome-scale model development and genomic sequencing of the oleaginous clade Lipomyces.</title>
        <authorList>
            <person name="Czajka J.J."/>
            <person name="Han Y."/>
            <person name="Kim J."/>
            <person name="Mondo S.J."/>
            <person name="Hofstad B.A."/>
            <person name="Robles A."/>
            <person name="Haridas S."/>
            <person name="Riley R."/>
            <person name="LaButti K."/>
            <person name="Pangilinan J."/>
            <person name="Andreopoulos W."/>
            <person name="Lipzen A."/>
            <person name="Yan J."/>
            <person name="Wang M."/>
            <person name="Ng V."/>
            <person name="Grigoriev I.V."/>
            <person name="Spatafora J.W."/>
            <person name="Magnuson J.K."/>
            <person name="Baker S.E."/>
            <person name="Pomraning K.R."/>
        </authorList>
    </citation>
    <scope>NUCLEOTIDE SEQUENCE [LARGE SCALE GENOMIC DNA]</scope>
    <source>
        <strain evidence="2">CBS 7786</strain>
    </source>
</reference>
<organism evidence="1 2">
    <name type="scientific">Lipomyces kononenkoae</name>
    <name type="common">Yeast</name>
    <dbReference type="NCBI Taxonomy" id="34357"/>
    <lineage>
        <taxon>Eukaryota</taxon>
        <taxon>Fungi</taxon>
        <taxon>Dikarya</taxon>
        <taxon>Ascomycota</taxon>
        <taxon>Saccharomycotina</taxon>
        <taxon>Lipomycetes</taxon>
        <taxon>Lipomycetales</taxon>
        <taxon>Lipomycetaceae</taxon>
        <taxon>Lipomyces</taxon>
    </lineage>
</organism>
<name>A0ACC3SXL2_LIPKO</name>
<protein>
    <submittedName>
        <fullName evidence="1">Apoptosis-antagonizing transcription factor</fullName>
    </submittedName>
</protein>
<evidence type="ECO:0000313" key="2">
    <source>
        <dbReference type="Proteomes" id="UP001433508"/>
    </source>
</evidence>
<dbReference type="Proteomes" id="UP001433508">
    <property type="component" value="Unassembled WGS sequence"/>
</dbReference>
<proteinExistence type="predicted"/>
<sequence>MALGKMDENYLNGLAVKRQITIYERILDARIQLQKALAALNFILSHSTQDLYAENPDVQVLIDEAEEKIVHLLGQLIGLRTKLLQVNDLVAPAVPSRKRKRSATVSAHYDACTSFNSVYTPYRTAVLEKWSRRVQSANGMGVLGASSKKFSVLNQSVSSQVEDLLRDTDRLIARTHVARTANGNLTLNSAVNGDRVDDKAMQDSETSLIYDDTDFYQILLKDLVDKNMAASDSGAVKWTVTKPKTKRPNLDVKASKGRKLRYHVQEKIQNFMPAIPTTTWNDEQIDDLFSGLFGQKIMDVVKDDEDVQSD</sequence>
<keyword evidence="2" id="KW-1185">Reference proteome</keyword>